<dbReference type="AlphaFoldDB" id="A0A7R8CJS5"/>
<dbReference type="InterPro" id="IPR052638">
    <property type="entry name" value="PiggyBac_TE-derived"/>
</dbReference>
<dbReference type="EMBL" id="HG994593">
    <property type="protein sequence ID" value="CAF2844451.1"/>
    <property type="molecule type" value="Genomic_DNA"/>
</dbReference>
<dbReference type="GO" id="GO:0043565">
    <property type="term" value="F:sequence-specific DNA binding"/>
    <property type="evidence" value="ECO:0007669"/>
    <property type="project" value="TreeGrafter"/>
</dbReference>
<organism evidence="2 3">
    <name type="scientific">Lepeophtheirus salmonis</name>
    <name type="common">Salmon louse</name>
    <name type="synonym">Caligus salmonis</name>
    <dbReference type="NCBI Taxonomy" id="72036"/>
    <lineage>
        <taxon>Eukaryota</taxon>
        <taxon>Metazoa</taxon>
        <taxon>Ecdysozoa</taxon>
        <taxon>Arthropoda</taxon>
        <taxon>Crustacea</taxon>
        <taxon>Multicrustacea</taxon>
        <taxon>Hexanauplia</taxon>
        <taxon>Copepoda</taxon>
        <taxon>Siphonostomatoida</taxon>
        <taxon>Caligidae</taxon>
        <taxon>Lepeophtheirus</taxon>
    </lineage>
</organism>
<dbReference type="OrthoDB" id="6378515at2759"/>
<dbReference type="Proteomes" id="UP000675881">
    <property type="component" value="Chromosome 14"/>
</dbReference>
<dbReference type="Pfam" id="PF13843">
    <property type="entry name" value="DDE_Tnp_1_7"/>
    <property type="match status" value="1"/>
</dbReference>
<evidence type="ECO:0000259" key="1">
    <source>
        <dbReference type="Pfam" id="PF13843"/>
    </source>
</evidence>
<name>A0A7R8CJS5_LEPSM</name>
<protein>
    <submittedName>
        <fullName evidence="2">(salmon louse) hypothetical protein</fullName>
    </submittedName>
</protein>
<gene>
    <name evidence="2" type="ORF">LSAA_4963</name>
</gene>
<dbReference type="InterPro" id="IPR029526">
    <property type="entry name" value="PGBD"/>
</dbReference>
<accession>A0A7R8CJS5</accession>
<evidence type="ECO:0000313" key="3">
    <source>
        <dbReference type="Proteomes" id="UP000675881"/>
    </source>
</evidence>
<evidence type="ECO:0000313" key="2">
    <source>
        <dbReference type="EMBL" id="CAF2844451.1"/>
    </source>
</evidence>
<dbReference type="PANTHER" id="PTHR47055">
    <property type="entry name" value="DDE_TNP_1_7 DOMAIN-CONTAINING PROTEIN"/>
    <property type="match status" value="1"/>
</dbReference>
<dbReference type="PANTHER" id="PTHR47055:SF3">
    <property type="entry name" value="PHORBOL-ESTER_DAG-TYPE DOMAIN-CONTAINING PROTEIN"/>
    <property type="match status" value="1"/>
</dbReference>
<keyword evidence="3" id="KW-1185">Reference proteome</keyword>
<sequence>MEKRRSRFFSPTSLDMEETSLSLENPREYFELFFDQNLRYLIILESNRYASQHNTTLDLTEDELFVFIGVFFLSCTSSSPHKKRYWSNSEAFPHVLGNNIGRDRFLNILKYIHFVHNTKIEKSDTRAKLRPFFKVLQASFLEFGATHEYSAIDESMAQYYGRHHAKQFIRGKPIRFGYKIWSHCSRGV</sequence>
<feature type="domain" description="PiggyBac transposable element-derived protein" evidence="1">
    <location>
        <begin position="25"/>
        <end position="185"/>
    </location>
</feature>
<proteinExistence type="predicted"/>
<reference evidence="2" key="1">
    <citation type="submission" date="2021-02" db="EMBL/GenBank/DDBJ databases">
        <authorList>
            <person name="Bekaert M."/>
        </authorList>
    </citation>
    <scope>NUCLEOTIDE SEQUENCE</scope>
    <source>
        <strain evidence="2">IoA-00</strain>
    </source>
</reference>